<dbReference type="AlphaFoldDB" id="A0AAV3RG13"/>
<protein>
    <submittedName>
        <fullName evidence="1">Uncharacterized protein</fullName>
    </submittedName>
</protein>
<dbReference type="EMBL" id="BAABME010008815">
    <property type="protein sequence ID" value="GAA0173898.1"/>
    <property type="molecule type" value="Genomic_DNA"/>
</dbReference>
<organism evidence="1 2">
    <name type="scientific">Lithospermum erythrorhizon</name>
    <name type="common">Purple gromwell</name>
    <name type="synonym">Lithospermum officinale var. erythrorhizon</name>
    <dbReference type="NCBI Taxonomy" id="34254"/>
    <lineage>
        <taxon>Eukaryota</taxon>
        <taxon>Viridiplantae</taxon>
        <taxon>Streptophyta</taxon>
        <taxon>Embryophyta</taxon>
        <taxon>Tracheophyta</taxon>
        <taxon>Spermatophyta</taxon>
        <taxon>Magnoliopsida</taxon>
        <taxon>eudicotyledons</taxon>
        <taxon>Gunneridae</taxon>
        <taxon>Pentapetalae</taxon>
        <taxon>asterids</taxon>
        <taxon>lamiids</taxon>
        <taxon>Boraginales</taxon>
        <taxon>Boraginaceae</taxon>
        <taxon>Boraginoideae</taxon>
        <taxon>Lithospermeae</taxon>
        <taxon>Lithospermum</taxon>
    </lineage>
</organism>
<evidence type="ECO:0000313" key="2">
    <source>
        <dbReference type="Proteomes" id="UP001454036"/>
    </source>
</evidence>
<reference evidence="1 2" key="1">
    <citation type="submission" date="2024-01" db="EMBL/GenBank/DDBJ databases">
        <title>The complete chloroplast genome sequence of Lithospermum erythrorhizon: insights into the phylogenetic relationship among Boraginaceae species and the maternal lineages of purple gromwells.</title>
        <authorList>
            <person name="Okada T."/>
            <person name="Watanabe K."/>
        </authorList>
    </citation>
    <scope>NUCLEOTIDE SEQUENCE [LARGE SCALE GENOMIC DNA]</scope>
</reference>
<gene>
    <name evidence="1" type="ORF">LIER_27405</name>
</gene>
<accession>A0AAV3RG13</accession>
<sequence length="85" mass="9810">MFGCHQYEEGEEEEAMAITTGSCIQNDWRQPMITYLQLGKLPDDVQKKIDIRRRAPRFVYDNPTGPDHQYTSTIHFLGGLSGRFC</sequence>
<evidence type="ECO:0000313" key="1">
    <source>
        <dbReference type="EMBL" id="GAA0173898.1"/>
    </source>
</evidence>
<proteinExistence type="predicted"/>
<name>A0AAV3RG13_LITER</name>
<keyword evidence="2" id="KW-1185">Reference proteome</keyword>
<comment type="caution">
    <text evidence="1">The sequence shown here is derived from an EMBL/GenBank/DDBJ whole genome shotgun (WGS) entry which is preliminary data.</text>
</comment>
<dbReference type="Proteomes" id="UP001454036">
    <property type="component" value="Unassembled WGS sequence"/>
</dbReference>